<dbReference type="InterPro" id="IPR001461">
    <property type="entry name" value="Aspartic_peptidase_A1"/>
</dbReference>
<dbReference type="EC" id="3.4.23.5" evidence="7"/>
<feature type="active site" evidence="3">
    <location>
        <position position="117"/>
    </location>
</feature>
<evidence type="ECO:0000313" key="8">
    <source>
        <dbReference type="Proteomes" id="UP001213623"/>
    </source>
</evidence>
<dbReference type="Proteomes" id="UP001213623">
    <property type="component" value="Chromosome 5"/>
</dbReference>
<evidence type="ECO:0000256" key="5">
    <source>
        <dbReference type="SAM" id="SignalP"/>
    </source>
</evidence>
<proteinExistence type="inferred from homology"/>
<reference evidence="7" key="1">
    <citation type="submission" date="2023-03" db="EMBL/GenBank/DDBJ databases">
        <title>Mating type loci evolution in Malassezia.</title>
        <authorList>
            <person name="Coelho M.A."/>
        </authorList>
    </citation>
    <scope>NUCLEOTIDE SEQUENCE</scope>
    <source>
        <strain evidence="7">CBS 9557</strain>
    </source>
</reference>
<dbReference type="SUPFAM" id="SSF50630">
    <property type="entry name" value="Acid proteases"/>
    <property type="match status" value="1"/>
</dbReference>
<evidence type="ECO:0000259" key="6">
    <source>
        <dbReference type="PROSITE" id="PS51767"/>
    </source>
</evidence>
<protein>
    <submittedName>
        <fullName evidence="7">Cathepsin D</fullName>
        <ecNumber evidence="7">3.4.23.5</ecNumber>
    </submittedName>
</protein>
<dbReference type="GO" id="GO:0004190">
    <property type="term" value="F:aspartic-type endopeptidase activity"/>
    <property type="evidence" value="ECO:0007669"/>
    <property type="project" value="UniProtKB-KW"/>
</dbReference>
<keyword evidence="8" id="KW-1185">Reference proteome</keyword>
<dbReference type="PANTHER" id="PTHR47966:SF57">
    <property type="entry name" value="PEPTIDASE A1 DOMAIN-CONTAINING PROTEIN"/>
    <property type="match status" value="1"/>
</dbReference>
<dbReference type="PRINTS" id="PR00792">
    <property type="entry name" value="PEPSIN"/>
</dbReference>
<keyword evidence="4 7" id="KW-0378">Hydrolase</keyword>
<dbReference type="PROSITE" id="PS51767">
    <property type="entry name" value="PEPTIDASE_A1"/>
    <property type="match status" value="1"/>
</dbReference>
<evidence type="ECO:0000256" key="3">
    <source>
        <dbReference type="PIRSR" id="PIRSR601461-1"/>
    </source>
</evidence>
<dbReference type="AlphaFoldDB" id="A0AAF0ENM6"/>
<keyword evidence="2 4" id="KW-0064">Aspartyl protease</keyword>
<feature type="signal peptide" evidence="5">
    <location>
        <begin position="1"/>
        <end position="20"/>
    </location>
</feature>
<dbReference type="GO" id="GO:0006508">
    <property type="term" value="P:proteolysis"/>
    <property type="evidence" value="ECO:0007669"/>
    <property type="project" value="UniProtKB-KW"/>
</dbReference>
<dbReference type="InterPro" id="IPR001969">
    <property type="entry name" value="Aspartic_peptidase_AS"/>
</dbReference>
<gene>
    <name evidence="7" type="ORF">MNAN1_002788</name>
</gene>
<dbReference type="Pfam" id="PF00026">
    <property type="entry name" value="Asp"/>
    <property type="match status" value="1"/>
</dbReference>
<dbReference type="EMBL" id="CP119896">
    <property type="protein sequence ID" value="WFD27783.1"/>
    <property type="molecule type" value="Genomic_DNA"/>
</dbReference>
<organism evidence="7 8">
    <name type="scientific">Malassezia nana</name>
    <dbReference type="NCBI Taxonomy" id="180528"/>
    <lineage>
        <taxon>Eukaryota</taxon>
        <taxon>Fungi</taxon>
        <taxon>Dikarya</taxon>
        <taxon>Basidiomycota</taxon>
        <taxon>Ustilaginomycotina</taxon>
        <taxon>Malasseziomycetes</taxon>
        <taxon>Malasseziales</taxon>
        <taxon>Malasseziaceae</taxon>
        <taxon>Malassezia</taxon>
    </lineage>
</organism>
<keyword evidence="5" id="KW-0732">Signal</keyword>
<comment type="similarity">
    <text evidence="1 4">Belongs to the peptidase A1 family.</text>
</comment>
<feature type="domain" description="Peptidase A1" evidence="6">
    <location>
        <begin position="99"/>
        <end position="389"/>
    </location>
</feature>
<dbReference type="PANTHER" id="PTHR47966">
    <property type="entry name" value="BETA-SITE APP-CLEAVING ENZYME, ISOFORM A-RELATED"/>
    <property type="match status" value="1"/>
</dbReference>
<feature type="chain" id="PRO_5042101502" evidence="5">
    <location>
        <begin position="21"/>
        <end position="392"/>
    </location>
</feature>
<evidence type="ECO:0000313" key="7">
    <source>
        <dbReference type="EMBL" id="WFD27783.1"/>
    </source>
</evidence>
<evidence type="ECO:0000256" key="2">
    <source>
        <dbReference type="ARBA" id="ARBA00022750"/>
    </source>
</evidence>
<keyword evidence="4" id="KW-0645">Protease</keyword>
<dbReference type="InterPro" id="IPR021109">
    <property type="entry name" value="Peptidase_aspartic_dom_sf"/>
</dbReference>
<name>A0AAF0ENM6_9BASI</name>
<accession>A0AAF0ENM6</accession>
<evidence type="ECO:0000256" key="1">
    <source>
        <dbReference type="ARBA" id="ARBA00007447"/>
    </source>
</evidence>
<dbReference type="InterPro" id="IPR034164">
    <property type="entry name" value="Pepsin-like_dom"/>
</dbReference>
<dbReference type="CDD" id="cd05471">
    <property type="entry name" value="pepsin_like"/>
    <property type="match status" value="1"/>
</dbReference>
<dbReference type="PROSITE" id="PS00141">
    <property type="entry name" value="ASP_PROTEASE"/>
    <property type="match status" value="1"/>
</dbReference>
<dbReference type="InterPro" id="IPR033121">
    <property type="entry name" value="PEPTIDASE_A1"/>
</dbReference>
<dbReference type="Gene3D" id="2.40.70.10">
    <property type="entry name" value="Acid Proteases"/>
    <property type="match status" value="2"/>
</dbReference>
<evidence type="ECO:0000256" key="4">
    <source>
        <dbReference type="RuleBase" id="RU000454"/>
    </source>
</evidence>
<feature type="active site" evidence="3">
    <location>
        <position position="281"/>
    </location>
</feature>
<sequence>MQLSLKFVIGLVASAAFASASQQEGIVVDLTRRSDSPQYSEFNVQRTQNHLMGINAKYYKALENYHKNTGKEHPLKKSSLDKRWTATIDLVDINSEVEWAGQLRYGTPLQSFYVDFDTGSSDTLVNPSAYDPKKSSTSNNTHTTFSAAYGDGTKAEGPVYTDVFQVGSIKAKNVAIGRSKKTFIESSESPNQGIAGLALPSIQTFDSKYKPFFTELVSQKAIPRGVFQFTLKPGQGSTLQLGFIDKSKFTGDLSWVDYNPVLGFYLTTATLNNRKILAIIDSGTTLIIGPAGQVRSVLQKLPNVTMFTHKGSLYGRYPCNKPPKVTINVAGKDFTLGKEQTSYGKSQNECVLSVVGQEGLPLNAWIVGDVFFQMASIVFDQDKNRMGFATQA</sequence>